<keyword evidence="2" id="KW-1185">Reference proteome</keyword>
<gene>
    <name evidence="1" type="ORF">PsorP6_000246</name>
</gene>
<sequence length="164" mass="17452">MDHPSEIRLSNPPVHVTLASLTDTASDHYKDNTNVPLLLDAGTVDAPMVAVAAKVDMEDDSTAAPSPTAAGANVDRQPRLVDVEVDSNAPPTETAADAKIEAEFDLVEAPLGVEAKPSFQIKTTIALVPDAVKKSTEDSHFLTKHHTKVVKTTQPITVAEKPNR</sequence>
<dbReference type="Proteomes" id="UP001163321">
    <property type="component" value="Chromosome 1"/>
</dbReference>
<organism evidence="1 2">
    <name type="scientific">Peronosclerospora sorghi</name>
    <dbReference type="NCBI Taxonomy" id="230839"/>
    <lineage>
        <taxon>Eukaryota</taxon>
        <taxon>Sar</taxon>
        <taxon>Stramenopiles</taxon>
        <taxon>Oomycota</taxon>
        <taxon>Peronosporomycetes</taxon>
        <taxon>Peronosporales</taxon>
        <taxon>Peronosporaceae</taxon>
        <taxon>Peronosclerospora</taxon>
    </lineage>
</organism>
<evidence type="ECO:0000313" key="1">
    <source>
        <dbReference type="EMBL" id="KAI9920611.1"/>
    </source>
</evidence>
<dbReference type="EMBL" id="CM047580">
    <property type="protein sequence ID" value="KAI9920611.1"/>
    <property type="molecule type" value="Genomic_DNA"/>
</dbReference>
<protein>
    <submittedName>
        <fullName evidence="1">Uncharacterized protein</fullName>
    </submittedName>
</protein>
<reference evidence="1 2" key="1">
    <citation type="journal article" date="2022" name="bioRxiv">
        <title>The genome of the oomycete Peronosclerospora sorghi, a cosmopolitan pathogen of maize and sorghum, is inflated with dispersed pseudogenes.</title>
        <authorList>
            <person name="Fletcher K."/>
            <person name="Martin F."/>
            <person name="Isakeit T."/>
            <person name="Cavanaugh K."/>
            <person name="Magill C."/>
            <person name="Michelmore R."/>
        </authorList>
    </citation>
    <scope>NUCLEOTIDE SEQUENCE [LARGE SCALE GENOMIC DNA]</scope>
    <source>
        <strain evidence="1">P6</strain>
    </source>
</reference>
<comment type="caution">
    <text evidence="1">The sequence shown here is derived from an EMBL/GenBank/DDBJ whole genome shotgun (WGS) entry which is preliminary data.</text>
</comment>
<proteinExistence type="predicted"/>
<accession>A0ACC0WRK3</accession>
<name>A0ACC0WRK3_9STRA</name>
<evidence type="ECO:0000313" key="2">
    <source>
        <dbReference type="Proteomes" id="UP001163321"/>
    </source>
</evidence>